<evidence type="ECO:0000313" key="9">
    <source>
        <dbReference type="EMBL" id="CAL4105062.1"/>
    </source>
</evidence>
<dbReference type="InterPro" id="IPR035983">
    <property type="entry name" value="Hect_E3_ubiquitin_ligase"/>
</dbReference>
<evidence type="ECO:0000256" key="6">
    <source>
        <dbReference type="RuleBase" id="RU369009"/>
    </source>
</evidence>
<dbReference type="GO" id="GO:0016607">
    <property type="term" value="C:nuclear speck"/>
    <property type="evidence" value="ECO:0007669"/>
    <property type="project" value="TreeGrafter"/>
</dbReference>
<dbReference type="InterPro" id="IPR045322">
    <property type="entry name" value="HECTD1/TRIP12-like"/>
</dbReference>
<dbReference type="GO" id="GO:0000209">
    <property type="term" value="P:protein polyubiquitination"/>
    <property type="evidence" value="ECO:0007669"/>
    <property type="project" value="TreeGrafter"/>
</dbReference>
<dbReference type="Gene3D" id="3.90.1750.10">
    <property type="entry name" value="Hect, E3 ligase catalytic domains"/>
    <property type="match status" value="1"/>
</dbReference>
<dbReference type="GO" id="GO:0009966">
    <property type="term" value="P:regulation of signal transduction"/>
    <property type="evidence" value="ECO:0007669"/>
    <property type="project" value="UniProtKB-ARBA"/>
</dbReference>
<feature type="compositionally biased region" description="Low complexity" evidence="7">
    <location>
        <begin position="314"/>
        <end position="335"/>
    </location>
</feature>
<evidence type="ECO:0000256" key="1">
    <source>
        <dbReference type="ARBA" id="ARBA00000885"/>
    </source>
</evidence>
<dbReference type="GO" id="GO:0061630">
    <property type="term" value="F:ubiquitin protein ligase activity"/>
    <property type="evidence" value="ECO:0007669"/>
    <property type="project" value="UniProtKB-UniRule"/>
</dbReference>
<evidence type="ECO:0000313" key="10">
    <source>
        <dbReference type="Proteomes" id="UP001497623"/>
    </source>
</evidence>
<dbReference type="Gene3D" id="1.25.10.10">
    <property type="entry name" value="Leucine-rich Repeat Variant"/>
    <property type="match status" value="1"/>
</dbReference>
<evidence type="ECO:0000256" key="5">
    <source>
        <dbReference type="PROSITE-ProRule" id="PRU00104"/>
    </source>
</evidence>
<dbReference type="PANTHER" id="PTHR45670">
    <property type="entry name" value="E3 UBIQUITIN-PROTEIN LIGASE TRIP12"/>
    <property type="match status" value="1"/>
</dbReference>
<keyword evidence="4 5" id="KW-0833">Ubl conjugation pathway</keyword>
<comment type="function">
    <text evidence="6">E3 ubiquitin-protein ligase which accepts ubiquitin from an E2 ubiquitin-conjugating enzyme in the form of a thioester and then directly transfers the ubiquitin to targeted substrates.</text>
</comment>
<dbReference type="PANTHER" id="PTHR45670:SF13">
    <property type="entry name" value="E3 UBIQUITIN-PROTEIN LIGASE TRIP12"/>
    <property type="match status" value="1"/>
</dbReference>
<gene>
    <name evidence="9" type="ORF">MNOR_LOCUS17975</name>
</gene>
<dbReference type="EC" id="2.3.2.26" evidence="6"/>
<reference evidence="9 10" key="1">
    <citation type="submission" date="2024-05" db="EMBL/GenBank/DDBJ databases">
        <authorList>
            <person name="Wallberg A."/>
        </authorList>
    </citation>
    <scope>NUCLEOTIDE SEQUENCE [LARGE SCALE GENOMIC DNA]</scope>
</reference>
<feature type="compositionally biased region" description="Polar residues" evidence="7">
    <location>
        <begin position="157"/>
        <end position="169"/>
    </location>
</feature>
<evidence type="ECO:0000256" key="4">
    <source>
        <dbReference type="ARBA" id="ARBA00022786"/>
    </source>
</evidence>
<dbReference type="InterPro" id="IPR000569">
    <property type="entry name" value="HECT_dom"/>
</dbReference>
<proteinExistence type="inferred from homology"/>
<dbReference type="PROSITE" id="PS50237">
    <property type="entry name" value="HECT"/>
    <property type="match status" value="1"/>
</dbReference>
<dbReference type="InterPro" id="IPR011989">
    <property type="entry name" value="ARM-like"/>
</dbReference>
<sequence>SIQAVDARATCLQEDAALASNLIRSLFSLLYEVYSSSAGPAVRYKCLRALLRMIHFSTPQLLQQVLKTQSVSSHLATMLSSHDLKIIVGAIQMTEILMQKLPEIFSIYFRREGVMHQIKRLCDPEITLGAIPAAKWSSPELSLIGARSGVSSGGGTPNSASPLLSTRPFNGNCLDSAPSLPTPPLQSEDKLQSPQMRISDVLKRKRTTNRMRSGPFRKSRQEDSSSSFSEFFMKNAGLGSGRESWRNLGGGRSKLMSGSNSGTSGGTSTGTGVSPSSGKTASFLSSLNPSRWGRCNPATPTPPHDSPVSKDKLSNNSSSVGSSGSSHSSSSHNSVGGSGSNKEVVRVWVREQAQRLNEQYFTSELQGTSHPALSVLNRLIAAIQQLDHEPQNSLNALSEISKIVSNSDISPFEVIHSGLVRCLLAYLTNLDKSPSSVSSGISDTSISNPLQYSVESNGGLLLPASSTPPREVRLRNFLHVFLGCPLDSLSFGGVNIDTIPVFSALVSKLNGCVNQLEQFPVKVHDLPGTALTGIGRGASTSAIKFFNTHQLKCNLQRHPDCSRLRQWRGGPVKVDPLALVQAIERYLVIRGYGRLRDDDDDNSDDDNSDEDIDDTLAAVTVNQSSSSHKLQFVIGDHVLPYNMTVYQAIRQFSSPTDASASEADTDTETPVSHSAIWLQTHTIYYRAVQEEEPTRSSGGRKGKASGSKPSPKKKADASAGDGSIVSGNHSVLEQYLQPTLPASVTVIDPSLEVLGLLRVLHAINRHYGTLYPPSVYLPPLPTTEFTNLKLSAKASRQLQDPLVIMTGNVPPWLPQIAYACPFLFPFETRQLLFYAVSFDRDRALQRLMDSSPELNSVDSSERVTPRLERRKRTVSRDDILKQAEAVINDLASSRAMLEIQYENEVGTGLGPTLEFYALVSRELQKADLELWRGDTITVEEGTEENPGKAVKYVNVNHGLYPLPYARNIKSAHVTKLKSKFRFLGKFMAKAVMDSRMLDLGLHPCVYKWLLGEERSLGLGDVSSLDPSLGNTLNRLHQTVMTKRRVQATAMAEDLSGAELQERLGHVTVDGCQVEDLALTFTLPGYPHIEFRKGGADMAVTINNIDQYLQLVVEWLVRDGVWRQMEALREGFESVFPIAQLQVFYPEELEQLFCGSSDSSQLIILKLRISCRNKTPFRYKMKVLLVILSLAVLAHADGDHAWSSVLHFLCSGPPLPPTIFQSLKTMYFLAKLSFSAKKPKDLIMEIQGMYNYCKMLNYCIMQYLHMKLLPEKLTNNKFHTS</sequence>
<dbReference type="AlphaFoldDB" id="A0AAV2QWJ1"/>
<comment type="pathway">
    <text evidence="6">Protein modification; protein ubiquitination.</text>
</comment>
<keyword evidence="3 6" id="KW-0808">Transferase</keyword>
<keyword evidence="10" id="KW-1185">Reference proteome</keyword>
<evidence type="ECO:0000256" key="3">
    <source>
        <dbReference type="ARBA" id="ARBA00022679"/>
    </source>
</evidence>
<comment type="similarity">
    <text evidence="2 6">Belongs to the UPL family. K-HECT subfamily.</text>
</comment>
<dbReference type="GO" id="GO:0006974">
    <property type="term" value="P:DNA damage response"/>
    <property type="evidence" value="ECO:0007669"/>
    <property type="project" value="TreeGrafter"/>
</dbReference>
<feature type="compositionally biased region" description="Low complexity" evidence="7">
    <location>
        <begin position="270"/>
        <end position="280"/>
    </location>
</feature>
<feature type="non-terminal residue" evidence="9">
    <location>
        <position position="1"/>
    </location>
</feature>
<accession>A0AAV2QWJ1</accession>
<comment type="caution">
    <text evidence="9">The sequence shown here is derived from an EMBL/GenBank/DDBJ whole genome shotgun (WGS) entry which is preliminary data.</text>
</comment>
<dbReference type="SMART" id="SM00119">
    <property type="entry name" value="HECTc"/>
    <property type="match status" value="1"/>
</dbReference>
<name>A0AAV2QWJ1_MEGNR</name>
<dbReference type="Pfam" id="PF00632">
    <property type="entry name" value="HECT"/>
    <property type="match status" value="1"/>
</dbReference>
<dbReference type="SUPFAM" id="SSF56204">
    <property type="entry name" value="Hect, E3 ligase catalytic domain"/>
    <property type="match status" value="1"/>
</dbReference>
<evidence type="ECO:0000256" key="7">
    <source>
        <dbReference type="SAM" id="MobiDB-lite"/>
    </source>
</evidence>
<feature type="domain" description="HECT" evidence="8">
    <location>
        <begin position="876"/>
        <end position="1280"/>
    </location>
</feature>
<dbReference type="SUPFAM" id="SSF48371">
    <property type="entry name" value="ARM repeat"/>
    <property type="match status" value="1"/>
</dbReference>
<feature type="region of interest" description="Disordered" evidence="7">
    <location>
        <begin position="147"/>
        <end position="342"/>
    </location>
</feature>
<dbReference type="Proteomes" id="UP001497623">
    <property type="component" value="Unassembled WGS sequence"/>
</dbReference>
<protein>
    <recommendedName>
        <fullName evidence="6">E3 ubiquitin-protein ligase</fullName>
        <ecNumber evidence="6">2.3.2.26</ecNumber>
    </recommendedName>
</protein>
<dbReference type="GO" id="GO:0043161">
    <property type="term" value="P:proteasome-mediated ubiquitin-dependent protein catabolic process"/>
    <property type="evidence" value="ECO:0007669"/>
    <property type="project" value="TreeGrafter"/>
</dbReference>
<feature type="region of interest" description="Disordered" evidence="7">
    <location>
        <begin position="690"/>
        <end position="722"/>
    </location>
</feature>
<comment type="caution">
    <text evidence="5">Lacks conserved residue(s) required for the propagation of feature annotation.</text>
</comment>
<organism evidence="9 10">
    <name type="scientific">Meganyctiphanes norvegica</name>
    <name type="common">Northern krill</name>
    <name type="synonym">Thysanopoda norvegica</name>
    <dbReference type="NCBI Taxonomy" id="48144"/>
    <lineage>
        <taxon>Eukaryota</taxon>
        <taxon>Metazoa</taxon>
        <taxon>Ecdysozoa</taxon>
        <taxon>Arthropoda</taxon>
        <taxon>Crustacea</taxon>
        <taxon>Multicrustacea</taxon>
        <taxon>Malacostraca</taxon>
        <taxon>Eumalacostraca</taxon>
        <taxon>Eucarida</taxon>
        <taxon>Euphausiacea</taxon>
        <taxon>Euphausiidae</taxon>
        <taxon>Meganyctiphanes</taxon>
    </lineage>
</organism>
<evidence type="ECO:0000256" key="2">
    <source>
        <dbReference type="ARBA" id="ARBA00006331"/>
    </source>
</evidence>
<dbReference type="InterPro" id="IPR016024">
    <property type="entry name" value="ARM-type_fold"/>
</dbReference>
<dbReference type="EMBL" id="CAXKWB010012640">
    <property type="protein sequence ID" value="CAL4105062.1"/>
    <property type="molecule type" value="Genomic_DNA"/>
</dbReference>
<feature type="non-terminal residue" evidence="9">
    <location>
        <position position="1280"/>
    </location>
</feature>
<evidence type="ECO:0000259" key="8">
    <source>
        <dbReference type="PROSITE" id="PS50237"/>
    </source>
</evidence>
<comment type="catalytic activity">
    <reaction evidence="1 6">
        <text>S-ubiquitinyl-[E2 ubiquitin-conjugating enzyme]-L-cysteine + [acceptor protein]-L-lysine = [E2 ubiquitin-conjugating enzyme]-L-cysteine + N(6)-ubiquitinyl-[acceptor protein]-L-lysine.</text>
        <dbReference type="EC" id="2.3.2.26"/>
    </reaction>
</comment>